<accession>A0AAD8VHV1</accession>
<evidence type="ECO:0000256" key="2">
    <source>
        <dbReference type="ARBA" id="ARBA00022679"/>
    </source>
</evidence>
<proteinExistence type="inferred from homology"/>
<evidence type="ECO:0000313" key="3">
    <source>
        <dbReference type="EMBL" id="KAK1608237.1"/>
    </source>
</evidence>
<evidence type="ECO:0000256" key="1">
    <source>
        <dbReference type="ARBA" id="ARBA00009995"/>
    </source>
</evidence>
<protein>
    <submittedName>
        <fullName evidence="3">Uncharacterized protein</fullName>
    </submittedName>
</protein>
<dbReference type="FunFam" id="3.40.50.2000:FF:000199">
    <property type="entry name" value="UDP-glycosyltransferase 76C1"/>
    <property type="match status" value="1"/>
</dbReference>
<reference evidence="3" key="1">
    <citation type="submission" date="2023-07" db="EMBL/GenBank/DDBJ databases">
        <title>A chromosome-level genome assembly of Lolium multiflorum.</title>
        <authorList>
            <person name="Chen Y."/>
            <person name="Copetti D."/>
            <person name="Kolliker R."/>
            <person name="Studer B."/>
        </authorList>
    </citation>
    <scope>NUCLEOTIDE SEQUENCE</scope>
    <source>
        <strain evidence="3">02402/16</strain>
        <tissue evidence="3">Leaf</tissue>
    </source>
</reference>
<dbReference type="EMBL" id="JAUUTY010000007">
    <property type="protein sequence ID" value="KAK1608237.1"/>
    <property type="molecule type" value="Genomic_DNA"/>
</dbReference>
<organism evidence="3 4">
    <name type="scientific">Lolium multiflorum</name>
    <name type="common">Italian ryegrass</name>
    <name type="synonym">Lolium perenne subsp. multiflorum</name>
    <dbReference type="NCBI Taxonomy" id="4521"/>
    <lineage>
        <taxon>Eukaryota</taxon>
        <taxon>Viridiplantae</taxon>
        <taxon>Streptophyta</taxon>
        <taxon>Embryophyta</taxon>
        <taxon>Tracheophyta</taxon>
        <taxon>Spermatophyta</taxon>
        <taxon>Magnoliopsida</taxon>
        <taxon>Liliopsida</taxon>
        <taxon>Poales</taxon>
        <taxon>Poaceae</taxon>
        <taxon>BOP clade</taxon>
        <taxon>Pooideae</taxon>
        <taxon>Poodae</taxon>
        <taxon>Poeae</taxon>
        <taxon>Poeae Chloroplast Group 2 (Poeae type)</taxon>
        <taxon>Loliodinae</taxon>
        <taxon>Loliinae</taxon>
        <taxon>Lolium</taxon>
    </lineage>
</organism>
<dbReference type="SUPFAM" id="SSF53756">
    <property type="entry name" value="UDP-Glycosyltransferase/glycogen phosphorylase"/>
    <property type="match status" value="1"/>
</dbReference>
<dbReference type="PANTHER" id="PTHR11926:SF1451">
    <property type="entry name" value="OS07G0241500 PROTEIN"/>
    <property type="match status" value="1"/>
</dbReference>
<dbReference type="Gene3D" id="3.40.50.2000">
    <property type="entry name" value="Glycogen Phosphorylase B"/>
    <property type="match status" value="2"/>
</dbReference>
<dbReference type="Proteomes" id="UP001231189">
    <property type="component" value="Unassembled WGS sequence"/>
</dbReference>
<name>A0AAD8VHV1_LOLMU</name>
<dbReference type="PANTHER" id="PTHR11926">
    <property type="entry name" value="GLUCOSYL/GLUCURONOSYL TRANSFERASES"/>
    <property type="match status" value="1"/>
</dbReference>
<dbReference type="CDD" id="cd03784">
    <property type="entry name" value="GT1_Gtf-like"/>
    <property type="match status" value="1"/>
</dbReference>
<dbReference type="FunFam" id="3.40.50.2000:FF:000040">
    <property type="entry name" value="UDP-glycosyltransferase 76C1"/>
    <property type="match status" value="1"/>
</dbReference>
<dbReference type="Pfam" id="PF00201">
    <property type="entry name" value="UDPGT"/>
    <property type="match status" value="1"/>
</dbReference>
<dbReference type="InterPro" id="IPR002213">
    <property type="entry name" value="UDP_glucos_trans"/>
</dbReference>
<sequence length="465" mass="50427">MASAQEASNGDGRRRPLGRRVLVFPLPFQGHINPMLQLADVLHSRGLAITVLHTRFNALDPALHPQFTFVAVPDGIPADVAASGSVISIILAMNAAMEEPGPVRDALASVLGEKGKPTAACLFIDANLLAVQKAATALGLPTMVLRSASAACFSCFLAYPMLHQNGYLPPKESQLYTPVKELPPLRVRDLFFSSSSNHEMMRKVLARATEAAMNSKALVINTFDALEPAELDRIRRELDGAVVLAVGPLHKLSTRSTGSSLLREDRSCIEWLDTQPTGSVLLYVSFGSLASMDAAELLEVAWGLANSGQPFLWVVRRDLVRGSDGSELPEGFGLAVEGRSKVIQWAPQQEVLAHPSVGGFWTHNGWNSTLESISEGLPMICRPQFADQMMNTRYVEAAWGVGFELEGELKRNKIEEAVRKLMKDAKGVVARERAQELKKKVESCLESGGSSLLAIDKLIGQILSL</sequence>
<dbReference type="GO" id="GO:0080044">
    <property type="term" value="F:quercetin 7-O-glucosyltransferase activity"/>
    <property type="evidence" value="ECO:0007669"/>
    <property type="project" value="TreeGrafter"/>
</dbReference>
<comment type="caution">
    <text evidence="3">The sequence shown here is derived from an EMBL/GenBank/DDBJ whole genome shotgun (WGS) entry which is preliminary data.</text>
</comment>
<keyword evidence="4" id="KW-1185">Reference proteome</keyword>
<gene>
    <name evidence="3" type="ORF">QYE76_031910</name>
</gene>
<keyword evidence="2" id="KW-0808">Transferase</keyword>
<evidence type="ECO:0000313" key="4">
    <source>
        <dbReference type="Proteomes" id="UP001231189"/>
    </source>
</evidence>
<dbReference type="GO" id="GO:0080043">
    <property type="term" value="F:quercetin 3-O-glucosyltransferase activity"/>
    <property type="evidence" value="ECO:0007669"/>
    <property type="project" value="TreeGrafter"/>
</dbReference>
<dbReference type="AlphaFoldDB" id="A0AAD8VHV1"/>
<comment type="similarity">
    <text evidence="1">Belongs to the UDP-glycosyltransferase family.</text>
</comment>